<reference evidence="3" key="1">
    <citation type="submission" date="2016-06" db="UniProtKB">
        <authorList>
            <consortium name="WormBaseParasite"/>
        </authorList>
    </citation>
    <scope>IDENTIFICATION</scope>
</reference>
<evidence type="ECO:0000313" key="1">
    <source>
        <dbReference type="EMBL" id="VDP17600.1"/>
    </source>
</evidence>
<evidence type="ECO:0000313" key="3">
    <source>
        <dbReference type="WBParaSite" id="OFLC_0001456401-mRNA-1"/>
    </source>
</evidence>
<organism evidence="3">
    <name type="scientific">Onchocerca flexuosa</name>
    <dbReference type="NCBI Taxonomy" id="387005"/>
    <lineage>
        <taxon>Eukaryota</taxon>
        <taxon>Metazoa</taxon>
        <taxon>Ecdysozoa</taxon>
        <taxon>Nematoda</taxon>
        <taxon>Chromadorea</taxon>
        <taxon>Rhabditida</taxon>
        <taxon>Spirurina</taxon>
        <taxon>Spiruromorpha</taxon>
        <taxon>Filarioidea</taxon>
        <taxon>Onchocercidae</taxon>
        <taxon>Onchocerca</taxon>
    </lineage>
</organism>
<keyword evidence="2" id="KW-1185">Reference proteome</keyword>
<accession>A0A183I494</accession>
<reference evidence="1 2" key="2">
    <citation type="submission" date="2018-11" db="EMBL/GenBank/DDBJ databases">
        <authorList>
            <consortium name="Pathogen Informatics"/>
        </authorList>
    </citation>
    <scope>NUCLEOTIDE SEQUENCE [LARGE SCALE GENOMIC DNA]</scope>
</reference>
<proteinExistence type="predicted"/>
<dbReference type="WBParaSite" id="OFLC_0001456401-mRNA-1">
    <property type="protein sequence ID" value="OFLC_0001456401-mRNA-1"/>
    <property type="gene ID" value="OFLC_0001456401"/>
</dbReference>
<dbReference type="AlphaFoldDB" id="A0A183I494"/>
<dbReference type="STRING" id="387005.A0A183I494"/>
<dbReference type="EMBL" id="UZAJ01040954">
    <property type="protein sequence ID" value="VDP17600.1"/>
    <property type="molecule type" value="Genomic_DNA"/>
</dbReference>
<name>A0A183I494_9BILA</name>
<protein>
    <submittedName>
        <fullName evidence="1 3">Uncharacterized protein</fullName>
    </submittedName>
</protein>
<evidence type="ECO:0000313" key="2">
    <source>
        <dbReference type="Proteomes" id="UP000267606"/>
    </source>
</evidence>
<gene>
    <name evidence="1" type="ORF">OFLC_LOCUS14556</name>
</gene>
<sequence length="84" mass="9457">MELSGSNDANLITNDISDSMISIGALTDTNITNFTSTDCVPPRKRPKRLSISCVERGKISNFDYFDKIQKFLIKIFLLIMPIDN</sequence>
<dbReference type="Proteomes" id="UP000267606">
    <property type="component" value="Unassembled WGS sequence"/>
</dbReference>